<feature type="domain" description="PorZ N-terminal beta-propeller" evidence="1">
    <location>
        <begin position="59"/>
        <end position="216"/>
    </location>
</feature>
<evidence type="ECO:0000313" key="3">
    <source>
        <dbReference type="Proteomes" id="UP000772618"/>
    </source>
</evidence>
<proteinExistence type="predicted"/>
<dbReference type="Proteomes" id="UP000772618">
    <property type="component" value="Unassembled WGS sequence"/>
</dbReference>
<name>A0ABS5VSZ9_9BACT</name>
<dbReference type="InterPro" id="IPR015943">
    <property type="entry name" value="WD40/YVTN_repeat-like_dom_sf"/>
</dbReference>
<dbReference type="InterPro" id="IPR048954">
    <property type="entry name" value="PorZ_N"/>
</dbReference>
<dbReference type="SUPFAM" id="SSF63829">
    <property type="entry name" value="Calcium-dependent phosphotriesterase"/>
    <property type="match status" value="1"/>
</dbReference>
<evidence type="ECO:0000313" key="2">
    <source>
        <dbReference type="EMBL" id="MBT1704562.1"/>
    </source>
</evidence>
<dbReference type="InterPro" id="IPR026444">
    <property type="entry name" value="Secre_tail"/>
</dbReference>
<dbReference type="InterPro" id="IPR011047">
    <property type="entry name" value="Quinoprotein_ADH-like_sf"/>
</dbReference>
<dbReference type="EMBL" id="JAHESD010000034">
    <property type="protein sequence ID" value="MBT1704562.1"/>
    <property type="molecule type" value="Genomic_DNA"/>
</dbReference>
<gene>
    <name evidence="2" type="ORF">KK060_14810</name>
</gene>
<reference evidence="2 3" key="1">
    <citation type="submission" date="2021-05" db="EMBL/GenBank/DDBJ databases">
        <title>A Polyphasic approach of four new species of the genus Ohtaekwangia: Ohtaekwangia histidinii sp. nov., Ohtaekwangia cretensis sp. nov., Ohtaekwangia indiensis sp. nov., Ohtaekwangia reichenbachii sp. nov. from diverse environment.</title>
        <authorList>
            <person name="Octaviana S."/>
        </authorList>
    </citation>
    <scope>NUCLEOTIDE SEQUENCE [LARGE SCALE GENOMIC DNA]</scope>
    <source>
        <strain evidence="2 3">PWU20</strain>
    </source>
</reference>
<dbReference type="InterPro" id="IPR011110">
    <property type="entry name" value="Reg_prop"/>
</dbReference>
<dbReference type="SUPFAM" id="SSF50998">
    <property type="entry name" value="Quinoprotein alcohol dehydrogenase-like"/>
    <property type="match status" value="1"/>
</dbReference>
<evidence type="ECO:0000259" key="1">
    <source>
        <dbReference type="Pfam" id="PF21544"/>
    </source>
</evidence>
<dbReference type="Gene3D" id="2.130.10.10">
    <property type="entry name" value="YVTN repeat-like/Quinoprotein amine dehydrogenase"/>
    <property type="match status" value="1"/>
</dbReference>
<organism evidence="2 3">
    <name type="scientific">Chryseosolibacter indicus</name>
    <dbReference type="NCBI Taxonomy" id="2782351"/>
    <lineage>
        <taxon>Bacteria</taxon>
        <taxon>Pseudomonadati</taxon>
        <taxon>Bacteroidota</taxon>
        <taxon>Cytophagia</taxon>
        <taxon>Cytophagales</taxon>
        <taxon>Chryseotaleaceae</taxon>
        <taxon>Chryseosolibacter</taxon>
    </lineage>
</organism>
<keyword evidence="3" id="KW-1185">Reference proteome</keyword>
<dbReference type="Gene3D" id="2.60.40.4070">
    <property type="match status" value="1"/>
</dbReference>
<comment type="caution">
    <text evidence="2">The sequence shown here is derived from an EMBL/GenBank/DDBJ whole genome shotgun (WGS) entry which is preliminary data.</text>
</comment>
<dbReference type="RefSeq" id="WP_254154521.1">
    <property type="nucleotide sequence ID" value="NZ_JAHESD010000034.1"/>
</dbReference>
<dbReference type="NCBIfam" id="TIGR04183">
    <property type="entry name" value="Por_Secre_tail"/>
    <property type="match status" value="1"/>
</dbReference>
<dbReference type="Pfam" id="PF21544">
    <property type="entry name" value="PorZ_N_b_propeller"/>
    <property type="match status" value="1"/>
</dbReference>
<dbReference type="Pfam" id="PF07494">
    <property type="entry name" value="Reg_prop"/>
    <property type="match status" value="1"/>
</dbReference>
<protein>
    <submittedName>
        <fullName evidence="2">T9SS type A sorting domain-containing protein</fullName>
    </submittedName>
</protein>
<sequence>MTSRKNTIRLSQIFNFIFSFLFCLTINHTKAQTDIPVGTWRMHLSFNNIKAIAQGSDRVYAASDVAVLIFDRTDNSLDTYTKLSGLTGAGITDIAYNENTNQLIIAYEDGNLDLIKENEVVNFTRLRDLNTIVGSKRINHITISNRIAYLSTDYGVVLLDLNNNEVKETWRDLGSQGTNLSIFKSIIYKDSISLATSKGVLIGSLKNNLLDYNNWKRIDSGELADTVHSIATFNNTLFIGINGKGLYQYNNQAFVNTGLLNDIKFLALEGAEENLAITGSQKLWLLNKNNQLQQIANDNLPSPQKAIIDQHGYYWIADAKNGLVSNISGTFTSFLPNGPTITSAFRLKHINNRLYALSGGYTSLGIPLGNDGHINYFENGQWKLSSLPLTDVTDIADLSNTTFTASYGSGISAETSSGSTIYNNTNSPLQNINPDGKGIYITALENSSQGVFVANYGAASPIHLLKQDNTWNSYIVNYALGRYPLRVASDFSSNLWMAIDPRQGGGIIVLNTQTGENIWLNESAGSGGLPSRAVRSLALDREGNIWVGTNSGIAYFYSQKADAVKPVFENRFLLRDEIITAIAIDGGNRKWIGTQQGAWLFNPTGESLVHRFTTENSPLPSNHISDISINHQTGEVFFSTDKGIISYRSDATVAEVKPDNIKIFPNPVTPEFSGTVGITGLSENASVKITDVSGKLVWQVQANGGTATWNVRDYKGRRAATGVYLVFASKDDGSESMVGKIAVIE</sequence>
<accession>A0ABS5VSZ9</accession>